<protein>
    <submittedName>
        <fullName evidence="1">Uncharacterized protein</fullName>
    </submittedName>
</protein>
<dbReference type="Proteomes" id="UP000766486">
    <property type="component" value="Unassembled WGS sequence"/>
</dbReference>
<organism evidence="1 2">
    <name type="scientific">Bionectria ochroleuca</name>
    <name type="common">Gliocladium roseum</name>
    <dbReference type="NCBI Taxonomy" id="29856"/>
    <lineage>
        <taxon>Eukaryota</taxon>
        <taxon>Fungi</taxon>
        <taxon>Dikarya</taxon>
        <taxon>Ascomycota</taxon>
        <taxon>Pezizomycotina</taxon>
        <taxon>Sordariomycetes</taxon>
        <taxon>Hypocreomycetidae</taxon>
        <taxon>Hypocreales</taxon>
        <taxon>Bionectriaceae</taxon>
        <taxon>Clonostachys</taxon>
    </lineage>
</organism>
<comment type="caution">
    <text evidence="1">The sequence shown here is derived from an EMBL/GenBank/DDBJ whole genome shotgun (WGS) entry which is preliminary data.</text>
</comment>
<sequence length="133" mass="13961">MFIASIRCVAGSASSYCAPFSNISGRLPHATNVTSLHQHLGGAHLLTQRQRSGDHPGVAAVRKLLALGSIHPFNLLAMCYQNPGTIPAAAPPSATFALVFAVSLLQQAPDARTMAPSYLHDVTVSARQEGCNV</sequence>
<evidence type="ECO:0000313" key="2">
    <source>
        <dbReference type="Proteomes" id="UP000766486"/>
    </source>
</evidence>
<proteinExistence type="predicted"/>
<accession>A0ABY6U917</accession>
<evidence type="ECO:0000313" key="1">
    <source>
        <dbReference type="EMBL" id="VUC27601.1"/>
    </source>
</evidence>
<keyword evidence="2" id="KW-1185">Reference proteome</keyword>
<reference evidence="1 2" key="1">
    <citation type="submission" date="2019-06" db="EMBL/GenBank/DDBJ databases">
        <authorList>
            <person name="Broberg M."/>
        </authorList>
    </citation>
    <scope>NUCLEOTIDE SEQUENCE [LARGE SCALE GENOMIC DNA]</scope>
</reference>
<gene>
    <name evidence="1" type="ORF">CLO192961_LOCUS215109</name>
</gene>
<name>A0ABY6U917_BIOOC</name>
<dbReference type="EMBL" id="CABFNS010000772">
    <property type="protein sequence ID" value="VUC27601.1"/>
    <property type="molecule type" value="Genomic_DNA"/>
</dbReference>